<evidence type="ECO:0008006" key="3">
    <source>
        <dbReference type="Google" id="ProtNLM"/>
    </source>
</evidence>
<sequence length="78" mass="8910">MHKQRPSYDCAICNNGIEKTLQHLFFQCPLALTCWNMLQVTPVDSDSFFGTIESIKAQISSPMRNTKPQLEEWISSFG</sequence>
<protein>
    <recommendedName>
        <fullName evidence="3">Reverse transcriptase zinc-binding domain-containing protein</fullName>
    </recommendedName>
</protein>
<organism evidence="1 2">
    <name type="scientific">Panicum virgatum</name>
    <name type="common">Blackwell switchgrass</name>
    <dbReference type="NCBI Taxonomy" id="38727"/>
    <lineage>
        <taxon>Eukaryota</taxon>
        <taxon>Viridiplantae</taxon>
        <taxon>Streptophyta</taxon>
        <taxon>Embryophyta</taxon>
        <taxon>Tracheophyta</taxon>
        <taxon>Spermatophyta</taxon>
        <taxon>Magnoliopsida</taxon>
        <taxon>Liliopsida</taxon>
        <taxon>Poales</taxon>
        <taxon>Poaceae</taxon>
        <taxon>PACMAD clade</taxon>
        <taxon>Panicoideae</taxon>
        <taxon>Panicodae</taxon>
        <taxon>Paniceae</taxon>
        <taxon>Panicinae</taxon>
        <taxon>Panicum</taxon>
        <taxon>Panicum sect. Hiantes</taxon>
    </lineage>
</organism>
<proteinExistence type="predicted"/>
<name>A0A8T0RWV8_PANVG</name>
<dbReference type="EMBL" id="CM029046">
    <property type="protein sequence ID" value="KAG2589994.1"/>
    <property type="molecule type" value="Genomic_DNA"/>
</dbReference>
<reference evidence="1" key="1">
    <citation type="submission" date="2020-05" db="EMBL/GenBank/DDBJ databases">
        <title>WGS assembly of Panicum virgatum.</title>
        <authorList>
            <person name="Lovell J.T."/>
            <person name="Jenkins J."/>
            <person name="Shu S."/>
            <person name="Juenger T.E."/>
            <person name="Schmutz J."/>
        </authorList>
    </citation>
    <scope>NUCLEOTIDE SEQUENCE</scope>
    <source>
        <strain evidence="1">AP13</strain>
    </source>
</reference>
<comment type="caution">
    <text evidence="1">The sequence shown here is derived from an EMBL/GenBank/DDBJ whole genome shotgun (WGS) entry which is preliminary data.</text>
</comment>
<accession>A0A8T0RWV8</accession>
<dbReference type="Proteomes" id="UP000823388">
    <property type="component" value="Chromosome 5N"/>
</dbReference>
<evidence type="ECO:0000313" key="2">
    <source>
        <dbReference type="Proteomes" id="UP000823388"/>
    </source>
</evidence>
<gene>
    <name evidence="1" type="ORF">PVAP13_5NG320732</name>
</gene>
<evidence type="ECO:0000313" key="1">
    <source>
        <dbReference type="EMBL" id="KAG2589994.1"/>
    </source>
</evidence>
<keyword evidence="2" id="KW-1185">Reference proteome</keyword>
<dbReference type="AlphaFoldDB" id="A0A8T0RWV8"/>